<dbReference type="Proteomes" id="UP000816034">
    <property type="component" value="Unassembled WGS sequence"/>
</dbReference>
<keyword evidence="2" id="KW-1185">Reference proteome</keyword>
<evidence type="ECO:0000313" key="2">
    <source>
        <dbReference type="Proteomes" id="UP000816034"/>
    </source>
</evidence>
<organism evidence="1 2">
    <name type="scientific">Naegleria lovaniensis</name>
    <name type="common">Amoeba</name>
    <dbReference type="NCBI Taxonomy" id="51637"/>
    <lineage>
        <taxon>Eukaryota</taxon>
        <taxon>Discoba</taxon>
        <taxon>Heterolobosea</taxon>
        <taxon>Tetramitia</taxon>
        <taxon>Eutetramitia</taxon>
        <taxon>Vahlkampfiidae</taxon>
        <taxon>Naegleria</taxon>
    </lineage>
</organism>
<name>A0AA88GX02_NAELO</name>
<proteinExistence type="predicted"/>
<dbReference type="EMBL" id="PYSW02000010">
    <property type="protein sequence ID" value="KAG2388560.1"/>
    <property type="molecule type" value="Genomic_DNA"/>
</dbReference>
<comment type="caution">
    <text evidence="1">The sequence shown here is derived from an EMBL/GenBank/DDBJ whole genome shotgun (WGS) entry which is preliminary data.</text>
</comment>
<gene>
    <name evidence="1" type="ORF">C9374_000724</name>
</gene>
<dbReference type="AlphaFoldDB" id="A0AA88GX02"/>
<reference evidence="1 2" key="1">
    <citation type="journal article" date="2018" name="BMC Genomics">
        <title>The genome of Naegleria lovaniensis, the basis for a comparative approach to unravel pathogenicity factors of the human pathogenic amoeba N. fowleri.</title>
        <authorList>
            <person name="Liechti N."/>
            <person name="Schurch N."/>
            <person name="Bruggmann R."/>
            <person name="Wittwer M."/>
        </authorList>
    </citation>
    <scope>NUCLEOTIDE SEQUENCE [LARGE SCALE GENOMIC DNA]</scope>
    <source>
        <strain evidence="1 2">ATCC 30569</strain>
    </source>
</reference>
<protein>
    <submittedName>
        <fullName evidence="1">Uncharacterized protein</fullName>
    </submittedName>
</protein>
<accession>A0AA88GX02</accession>
<dbReference type="GeneID" id="68093186"/>
<sequence>MSHQKLQVHLNLPTANITFTSGLTMRSQKSINIQPTSKRIPSQEVKTKTDKIINRISDTNSDPLKYLKTLNLQHYQDLGWEEDNSELVFPKIEEMVITHNSQEIQCSQPKSDNAHLNFYVIRLEMDVSSVEKVVCLFTCRYNIVSARDLNESNLGIIVFKLRETRIGMRRNPQNNMTLYEKVLSNPFQRVVLGLVNIWRSSTDEGHLFWLPSPPASGIYITEGDILIFRNNSGVLFDKAEFVTGINIKKESVHSQGDYVYLQIPNIEPGACSLILSNGCESTVAEPIALYKLKSCDTVLTPGSSNFEQCFSEVLYSGQ</sequence>
<dbReference type="RefSeq" id="XP_044552552.1">
    <property type="nucleotide sequence ID" value="XM_044697189.1"/>
</dbReference>
<evidence type="ECO:0000313" key="1">
    <source>
        <dbReference type="EMBL" id="KAG2388560.1"/>
    </source>
</evidence>